<gene>
    <name evidence="5" type="ORF">O0R46_03680</name>
</gene>
<organism evidence="5 6">
    <name type="scientific">Peptostreptococcus equinus</name>
    <dbReference type="NCBI Taxonomy" id="3003601"/>
    <lineage>
        <taxon>Bacteria</taxon>
        <taxon>Bacillati</taxon>
        <taxon>Bacillota</taxon>
        <taxon>Clostridia</taxon>
        <taxon>Peptostreptococcales</taxon>
        <taxon>Peptostreptococcaceae</taxon>
        <taxon>Peptostreptococcus</taxon>
    </lineage>
</organism>
<evidence type="ECO:0000313" key="5">
    <source>
        <dbReference type="EMBL" id="WAW15555.1"/>
    </source>
</evidence>
<dbReference type="EMBL" id="CP114052">
    <property type="protein sequence ID" value="WAW15555.1"/>
    <property type="molecule type" value="Genomic_DNA"/>
</dbReference>
<accession>A0ABY7JUA2</accession>
<feature type="compositionally biased region" description="Basic and acidic residues" evidence="2">
    <location>
        <begin position="182"/>
        <end position="216"/>
    </location>
</feature>
<dbReference type="PANTHER" id="PTHR30404:SF0">
    <property type="entry name" value="N-ACETYLMURAMOYL-L-ALANINE AMIDASE AMIC"/>
    <property type="match status" value="1"/>
</dbReference>
<feature type="transmembrane region" description="Helical" evidence="3">
    <location>
        <begin position="15"/>
        <end position="40"/>
    </location>
</feature>
<dbReference type="SUPFAM" id="SSF53187">
    <property type="entry name" value="Zn-dependent exopeptidases"/>
    <property type="match status" value="1"/>
</dbReference>
<dbReference type="RefSeq" id="WP_269312229.1">
    <property type="nucleotide sequence ID" value="NZ_CP114052.1"/>
</dbReference>
<evidence type="ECO:0000259" key="4">
    <source>
        <dbReference type="SMART" id="SM00646"/>
    </source>
</evidence>
<feature type="region of interest" description="Disordered" evidence="2">
    <location>
        <begin position="168"/>
        <end position="217"/>
    </location>
</feature>
<dbReference type="Proteomes" id="UP001164187">
    <property type="component" value="Chromosome"/>
</dbReference>
<proteinExistence type="predicted"/>
<name>A0ABY7JUA2_9FIRM</name>
<evidence type="ECO:0000256" key="3">
    <source>
        <dbReference type="SAM" id="Phobius"/>
    </source>
</evidence>
<sequence length="308" mass="34998">MLKKKKRRKLNKKKLFLVIIVFAIILALIFKIFTFAFSLIKPDNNQTKEKVKTAQEIENEEERKINITIDPAKGGKNKGLATKDGGMYEKDINLEIAKLIKNNLEKHSDVNVKLTRAYDDDLSLEDRKKIINENKTDILISVRLNGQSSSDEASGIDTYYNSENVKSEVKKNSNISNVEAKNTNKDLKNSNKQDSDSKADSEYDGDSTKNKDDRKPLSKYLASSVQTTTLSFIDMKDRGVVKNDIDILSYVKMPAIVMHCGFISNKADAEKLENNKHRSDIANGISEGTLLFIDNYRGEIFKDRINYR</sequence>
<keyword evidence="6" id="KW-1185">Reference proteome</keyword>
<dbReference type="PANTHER" id="PTHR30404">
    <property type="entry name" value="N-ACETYLMURAMOYL-L-ALANINE AMIDASE"/>
    <property type="match status" value="1"/>
</dbReference>
<keyword evidence="3" id="KW-0472">Membrane</keyword>
<evidence type="ECO:0000313" key="6">
    <source>
        <dbReference type="Proteomes" id="UP001164187"/>
    </source>
</evidence>
<reference evidence="5" key="1">
    <citation type="submission" date="2022-12" db="EMBL/GenBank/DDBJ databases">
        <title>Peptostreptococcus.</title>
        <authorList>
            <person name="Lee S.H."/>
        </authorList>
    </citation>
    <scope>NUCLEOTIDE SEQUENCE</scope>
    <source>
        <strain evidence="5">CBA3647</strain>
    </source>
</reference>
<feature type="domain" description="MurNAc-LAA" evidence="4">
    <location>
        <begin position="128"/>
        <end position="290"/>
    </location>
</feature>
<protein>
    <submittedName>
        <fullName evidence="5">N-acetylmuramoyl-L-alanine amidase</fullName>
    </submittedName>
</protein>
<keyword evidence="3" id="KW-0812">Transmembrane</keyword>
<dbReference type="Gene3D" id="3.40.630.40">
    <property type="entry name" value="Zn-dependent exopeptidases"/>
    <property type="match status" value="1"/>
</dbReference>
<dbReference type="CDD" id="cd02696">
    <property type="entry name" value="MurNAc-LAA"/>
    <property type="match status" value="1"/>
</dbReference>
<feature type="compositionally biased region" description="Polar residues" evidence="2">
    <location>
        <begin position="172"/>
        <end position="181"/>
    </location>
</feature>
<evidence type="ECO:0000256" key="1">
    <source>
        <dbReference type="ARBA" id="ARBA00022801"/>
    </source>
</evidence>
<keyword evidence="3" id="KW-1133">Transmembrane helix</keyword>
<dbReference type="Pfam" id="PF01520">
    <property type="entry name" value="Amidase_3"/>
    <property type="match status" value="1"/>
</dbReference>
<dbReference type="InterPro" id="IPR002508">
    <property type="entry name" value="MurNAc-LAA_cat"/>
</dbReference>
<dbReference type="InterPro" id="IPR050695">
    <property type="entry name" value="N-acetylmuramoyl_amidase_3"/>
</dbReference>
<dbReference type="SMART" id="SM00646">
    <property type="entry name" value="Ami_3"/>
    <property type="match status" value="1"/>
</dbReference>
<keyword evidence="1" id="KW-0378">Hydrolase</keyword>
<evidence type="ECO:0000256" key="2">
    <source>
        <dbReference type="SAM" id="MobiDB-lite"/>
    </source>
</evidence>